<dbReference type="GO" id="GO:0005634">
    <property type="term" value="C:nucleus"/>
    <property type="evidence" value="ECO:0007669"/>
    <property type="project" value="TreeGrafter"/>
</dbReference>
<dbReference type="InterPro" id="IPR044299">
    <property type="entry name" value="GIS3/ZFP5/ZFP6"/>
</dbReference>
<dbReference type="Proteomes" id="UP000467841">
    <property type="component" value="Unassembled WGS sequence"/>
</dbReference>
<dbReference type="InterPro" id="IPR013087">
    <property type="entry name" value="Znf_C2H2_type"/>
</dbReference>
<proteinExistence type="predicted"/>
<dbReference type="GO" id="GO:0008270">
    <property type="term" value="F:zinc ion binding"/>
    <property type="evidence" value="ECO:0007669"/>
    <property type="project" value="UniProtKB-KW"/>
</dbReference>
<keyword evidence="5" id="KW-1185">Reference proteome</keyword>
<feature type="domain" description="C2H2-type" evidence="3">
    <location>
        <begin position="25"/>
        <end position="52"/>
    </location>
</feature>
<evidence type="ECO:0000313" key="5">
    <source>
        <dbReference type="Proteomes" id="UP000467841"/>
    </source>
</evidence>
<accession>A0A6D2J1W3</accession>
<dbReference type="AlphaFoldDB" id="A0A6D2J1W3"/>
<reference evidence="4" key="1">
    <citation type="submission" date="2020-01" db="EMBL/GenBank/DDBJ databases">
        <authorList>
            <person name="Mishra B."/>
        </authorList>
    </citation>
    <scope>NUCLEOTIDE SEQUENCE [LARGE SCALE GENOMIC DNA]</scope>
</reference>
<dbReference type="Gene3D" id="3.30.160.60">
    <property type="entry name" value="Classic Zinc Finger"/>
    <property type="match status" value="1"/>
</dbReference>
<dbReference type="SUPFAM" id="SSF57667">
    <property type="entry name" value="beta-beta-alpha zinc fingers"/>
    <property type="match status" value="1"/>
</dbReference>
<dbReference type="InterPro" id="IPR036236">
    <property type="entry name" value="Znf_C2H2_sf"/>
</dbReference>
<dbReference type="PANTHER" id="PTHR46353:SF23">
    <property type="entry name" value="C2H2 ZINC FINGER-CONTAINING PROTEIN-RELATED"/>
    <property type="match status" value="1"/>
</dbReference>
<comment type="caution">
    <text evidence="4">The sequence shown here is derived from an EMBL/GenBank/DDBJ whole genome shotgun (WGS) entry which is preliminary data.</text>
</comment>
<evidence type="ECO:0000256" key="2">
    <source>
        <dbReference type="SAM" id="MobiDB-lite"/>
    </source>
</evidence>
<evidence type="ECO:0000259" key="3">
    <source>
        <dbReference type="PROSITE" id="PS50157"/>
    </source>
</evidence>
<evidence type="ECO:0000256" key="1">
    <source>
        <dbReference type="PROSITE-ProRule" id="PRU00042"/>
    </source>
</evidence>
<organism evidence="4 5">
    <name type="scientific">Microthlaspi erraticum</name>
    <dbReference type="NCBI Taxonomy" id="1685480"/>
    <lineage>
        <taxon>Eukaryota</taxon>
        <taxon>Viridiplantae</taxon>
        <taxon>Streptophyta</taxon>
        <taxon>Embryophyta</taxon>
        <taxon>Tracheophyta</taxon>
        <taxon>Spermatophyta</taxon>
        <taxon>Magnoliopsida</taxon>
        <taxon>eudicotyledons</taxon>
        <taxon>Gunneridae</taxon>
        <taxon>Pentapetalae</taxon>
        <taxon>rosids</taxon>
        <taxon>malvids</taxon>
        <taxon>Brassicales</taxon>
        <taxon>Brassicaceae</taxon>
        <taxon>Coluteocarpeae</taxon>
        <taxon>Microthlaspi</taxon>
    </lineage>
</organism>
<dbReference type="GO" id="GO:0009740">
    <property type="term" value="P:gibberellic acid mediated signaling pathway"/>
    <property type="evidence" value="ECO:0007669"/>
    <property type="project" value="TreeGrafter"/>
</dbReference>
<feature type="region of interest" description="Disordered" evidence="2">
    <location>
        <begin position="1"/>
        <end position="22"/>
    </location>
</feature>
<dbReference type="OrthoDB" id="1106606at2759"/>
<dbReference type="EMBL" id="CACVBM020001140">
    <property type="protein sequence ID" value="CAA7033861.1"/>
    <property type="molecule type" value="Genomic_DNA"/>
</dbReference>
<dbReference type="GO" id="GO:0010090">
    <property type="term" value="P:trichome morphogenesis"/>
    <property type="evidence" value="ECO:0007669"/>
    <property type="project" value="InterPro"/>
</dbReference>
<dbReference type="PROSITE" id="PS00028">
    <property type="entry name" value="ZINC_FINGER_C2H2_1"/>
    <property type="match status" value="1"/>
</dbReference>
<sequence>MLSPDYASDVSDDGTATESTEEPKYKCMYCPKLFSKTQALGGHQNAHRRERDNTKRRALLECMNLLGPNSYPYPYPYPNPFPNQHALPPGFEIPRFKNDGPSDLAMVYNQCTRYSSSDFARLQVDPSQRMDQGWAITADPYQPVMAQHQPQPLLSTSSPICLDLCLGVGNSSQTQTQAKEPNNAMEMVAEKEDDDLSLTLSL</sequence>
<gene>
    <name evidence="4" type="ORF">MERR_LOCUS21096</name>
</gene>
<dbReference type="Pfam" id="PF13912">
    <property type="entry name" value="zf-C2H2_6"/>
    <property type="match status" value="1"/>
</dbReference>
<keyword evidence="1" id="KW-0479">Metal-binding</keyword>
<dbReference type="GO" id="GO:0009736">
    <property type="term" value="P:cytokinin-activated signaling pathway"/>
    <property type="evidence" value="ECO:0007669"/>
    <property type="project" value="TreeGrafter"/>
</dbReference>
<dbReference type="PANTHER" id="PTHR46353">
    <property type="entry name" value="ZINC FINGER PROTEIN 5"/>
    <property type="match status" value="1"/>
</dbReference>
<evidence type="ECO:0000313" key="4">
    <source>
        <dbReference type="EMBL" id="CAA7033861.1"/>
    </source>
</evidence>
<keyword evidence="1" id="KW-0863">Zinc-finger</keyword>
<dbReference type="GO" id="GO:0000976">
    <property type="term" value="F:transcription cis-regulatory region binding"/>
    <property type="evidence" value="ECO:0007669"/>
    <property type="project" value="TreeGrafter"/>
</dbReference>
<name>A0A6D2J1W3_9BRAS</name>
<keyword evidence="1" id="KW-0862">Zinc</keyword>
<protein>
    <recommendedName>
        <fullName evidence="3">C2H2-type domain-containing protein</fullName>
    </recommendedName>
</protein>
<dbReference type="PROSITE" id="PS50157">
    <property type="entry name" value="ZINC_FINGER_C2H2_2"/>
    <property type="match status" value="1"/>
</dbReference>
<dbReference type="GO" id="GO:0003700">
    <property type="term" value="F:DNA-binding transcription factor activity"/>
    <property type="evidence" value="ECO:0007669"/>
    <property type="project" value="TreeGrafter"/>
</dbReference>